<accession>A0A6P7GSF4</accession>
<feature type="region of interest" description="Disordered" evidence="1">
    <location>
        <begin position="167"/>
        <end position="188"/>
    </location>
</feature>
<dbReference type="InterPro" id="IPR036397">
    <property type="entry name" value="RNaseH_sf"/>
</dbReference>
<protein>
    <submittedName>
        <fullName evidence="2">Uncharacterized protein LOC114342399</fullName>
    </submittedName>
</protein>
<dbReference type="RefSeq" id="XP_028149002.1">
    <property type="nucleotide sequence ID" value="XM_028293201.1"/>
</dbReference>
<reference evidence="2" key="1">
    <citation type="submission" date="2025-08" db="UniProtKB">
        <authorList>
            <consortium name="RefSeq"/>
        </authorList>
    </citation>
    <scope>IDENTIFICATION</scope>
    <source>
        <tissue evidence="2">Whole insect</tissue>
    </source>
</reference>
<organism evidence="2">
    <name type="scientific">Diabrotica virgifera virgifera</name>
    <name type="common">western corn rootworm</name>
    <dbReference type="NCBI Taxonomy" id="50390"/>
    <lineage>
        <taxon>Eukaryota</taxon>
        <taxon>Metazoa</taxon>
        <taxon>Ecdysozoa</taxon>
        <taxon>Arthropoda</taxon>
        <taxon>Hexapoda</taxon>
        <taxon>Insecta</taxon>
        <taxon>Pterygota</taxon>
        <taxon>Neoptera</taxon>
        <taxon>Endopterygota</taxon>
        <taxon>Coleoptera</taxon>
        <taxon>Polyphaga</taxon>
        <taxon>Cucujiformia</taxon>
        <taxon>Chrysomeloidea</taxon>
        <taxon>Chrysomelidae</taxon>
        <taxon>Galerucinae</taxon>
        <taxon>Diabroticina</taxon>
        <taxon>Diabroticites</taxon>
        <taxon>Diabrotica</taxon>
    </lineage>
</organism>
<proteinExistence type="predicted"/>
<sequence length="188" mass="22260">MKTMLMAYVKDNHRLWDVNLPELGCAIRTAKHEVTGQTPYFINFGCEMMTHGSEYHLKIGNEENKQRVYDRSKNMNRLRDWVKKRIDTASDNIRERYNLKRRDVHFKENDLVWKKNYVLSDKANYFTSKFADRFVGPFRVKRKVGYCTYELINDNGKSIGHWHVKDLKPHPQNSDSHVESDSDVDSVT</sequence>
<dbReference type="InParanoid" id="A0A6P7GSF4"/>
<evidence type="ECO:0000256" key="1">
    <source>
        <dbReference type="SAM" id="MobiDB-lite"/>
    </source>
</evidence>
<gene>
    <name evidence="2" type="primary">LOC114342399</name>
</gene>
<evidence type="ECO:0000313" key="2">
    <source>
        <dbReference type="RefSeq" id="XP_028149002.1"/>
    </source>
</evidence>
<dbReference type="AlphaFoldDB" id="A0A6P7GSF4"/>
<dbReference type="Gene3D" id="3.30.420.10">
    <property type="entry name" value="Ribonuclease H-like superfamily/Ribonuclease H"/>
    <property type="match status" value="1"/>
</dbReference>
<dbReference type="GO" id="GO:0003676">
    <property type="term" value="F:nucleic acid binding"/>
    <property type="evidence" value="ECO:0007669"/>
    <property type="project" value="InterPro"/>
</dbReference>
<name>A0A6P7GSF4_DIAVI</name>